<dbReference type="InterPro" id="IPR012337">
    <property type="entry name" value="RNaseH-like_sf"/>
</dbReference>
<keyword evidence="4" id="KW-0235">DNA replication</keyword>
<accession>A0ABR7DB80</accession>
<proteinExistence type="inferred from homology"/>
<dbReference type="Gene3D" id="1.10.150.20">
    <property type="entry name" value="5' to 3' exonuclease, C-terminal subdomain"/>
    <property type="match status" value="1"/>
</dbReference>
<dbReference type="InterPro" id="IPR002298">
    <property type="entry name" value="DNA_polymerase_A"/>
</dbReference>
<dbReference type="Gene3D" id="3.30.70.370">
    <property type="match status" value="1"/>
</dbReference>
<evidence type="ECO:0000259" key="7">
    <source>
        <dbReference type="SMART" id="SM00482"/>
    </source>
</evidence>
<dbReference type="SMART" id="SM00474">
    <property type="entry name" value="35EXOc"/>
    <property type="match status" value="1"/>
</dbReference>
<name>A0ABR7DB80_9CLOT</name>
<evidence type="ECO:0000256" key="2">
    <source>
        <dbReference type="ARBA" id="ARBA00012417"/>
    </source>
</evidence>
<dbReference type="Pfam" id="PF01612">
    <property type="entry name" value="DNA_pol_A_exo1"/>
    <property type="match status" value="1"/>
</dbReference>
<feature type="domain" description="3'-5' exonuclease" evidence="6">
    <location>
        <begin position="2"/>
        <end position="149"/>
    </location>
</feature>
<dbReference type="InterPro" id="IPR036397">
    <property type="entry name" value="RNaseH_sf"/>
</dbReference>
<gene>
    <name evidence="8" type="ORF">H8S20_07160</name>
</gene>
<feature type="domain" description="DNA-directed DNA polymerase family A palm" evidence="7">
    <location>
        <begin position="301"/>
        <end position="495"/>
    </location>
</feature>
<evidence type="ECO:0000256" key="5">
    <source>
        <dbReference type="ARBA" id="ARBA00049244"/>
    </source>
</evidence>
<dbReference type="PANTHER" id="PTHR10133:SF27">
    <property type="entry name" value="DNA POLYMERASE NU"/>
    <property type="match status" value="1"/>
</dbReference>
<evidence type="ECO:0000259" key="6">
    <source>
        <dbReference type="SMART" id="SM00474"/>
    </source>
</evidence>
<evidence type="ECO:0000313" key="9">
    <source>
        <dbReference type="Proteomes" id="UP000596929"/>
    </source>
</evidence>
<evidence type="ECO:0000313" key="8">
    <source>
        <dbReference type="EMBL" id="MBC5628665.1"/>
    </source>
</evidence>
<dbReference type="PRINTS" id="PR00868">
    <property type="entry name" value="DNAPOLI"/>
</dbReference>
<dbReference type="InterPro" id="IPR001098">
    <property type="entry name" value="DNA-dir_DNA_pol_A_palm_dom"/>
</dbReference>
<dbReference type="Gene3D" id="1.20.1060.10">
    <property type="entry name" value="Taq DNA Polymerase, Chain T, domain 4"/>
    <property type="match status" value="1"/>
</dbReference>
<sequence length="532" mass="60878">MTKLKVVFVDIETSSLYFMKGVIRLIAFSDGNSEVITKTVVDDELKEILKDENILKVFHNAKFDVEFFVHNGYEVNNYACTLIMAQILGEKELSLKALCNKYLGIAIDKSMQHSDNWSVDELTQEHIDYAINDVTNTRLLYYRLLDELVKRNLLETYERERRALPSIVMLELNGIKMNFDQWDKVLDYDRELCDEIQKEVRAILGLEELNLNSPKQLVEALYEYGIKLHSTSDDELAKYSDDHEVIKLIRKYRKLMTKIKTYGDKMKTFLHGDGRIRGSWWLIGATSGRMSCKNPPLQAMPSSSREFFVAEKGNKLICADYSQVELRVLANISRDETLISYFNEGVDLHAGTASLVFNKPIEEVTKEERQVGKSLNFGICYGITAYGIQKNLRKFGIHISLEEAEKYRVEFLKAYPKVKELQDKLLRADGIISLGGRYWEGRALSMTQRLNLPIQGSAAEGLKEALALLVCNMKSSWKLVAVVHDEVVIEVAEEEAMEAKDILKCCMINGMKKIINDIPIIVDISISDNWCK</sequence>
<dbReference type="RefSeq" id="WP_186859655.1">
    <property type="nucleotide sequence ID" value="NZ_JACOOO010000013.1"/>
</dbReference>
<comment type="catalytic activity">
    <reaction evidence="5">
        <text>DNA(n) + a 2'-deoxyribonucleoside 5'-triphosphate = DNA(n+1) + diphosphate</text>
        <dbReference type="Rhea" id="RHEA:22508"/>
        <dbReference type="Rhea" id="RHEA-COMP:17339"/>
        <dbReference type="Rhea" id="RHEA-COMP:17340"/>
        <dbReference type="ChEBI" id="CHEBI:33019"/>
        <dbReference type="ChEBI" id="CHEBI:61560"/>
        <dbReference type="ChEBI" id="CHEBI:173112"/>
        <dbReference type="EC" id="2.7.7.7"/>
    </reaction>
</comment>
<reference evidence="8 9" key="1">
    <citation type="submission" date="2020-08" db="EMBL/GenBank/DDBJ databases">
        <title>Genome public.</title>
        <authorList>
            <person name="Liu C."/>
            <person name="Sun Q."/>
        </authorList>
    </citation>
    <scope>NUCLEOTIDE SEQUENCE [LARGE SCALE GENOMIC DNA]</scope>
    <source>
        <strain evidence="8 9">NSJ-6</strain>
    </source>
</reference>
<comment type="similarity">
    <text evidence="1">Belongs to the DNA polymerase type-A family.</text>
</comment>
<evidence type="ECO:0000256" key="4">
    <source>
        <dbReference type="ARBA" id="ARBA00022705"/>
    </source>
</evidence>
<dbReference type="EMBL" id="JACOOO010000013">
    <property type="protein sequence ID" value="MBC5628665.1"/>
    <property type="molecule type" value="Genomic_DNA"/>
</dbReference>
<dbReference type="Pfam" id="PF00476">
    <property type="entry name" value="DNA_pol_A"/>
    <property type="match status" value="1"/>
</dbReference>
<dbReference type="SMART" id="SM00482">
    <property type="entry name" value="POLAc"/>
    <property type="match status" value="1"/>
</dbReference>
<dbReference type="PANTHER" id="PTHR10133">
    <property type="entry name" value="DNA POLYMERASE I"/>
    <property type="match status" value="1"/>
</dbReference>
<dbReference type="SUPFAM" id="SSF53098">
    <property type="entry name" value="Ribonuclease H-like"/>
    <property type="match status" value="1"/>
</dbReference>
<organism evidence="8 9">
    <name type="scientific">Clostridium hominis</name>
    <dbReference type="NCBI Taxonomy" id="2763036"/>
    <lineage>
        <taxon>Bacteria</taxon>
        <taxon>Bacillati</taxon>
        <taxon>Bacillota</taxon>
        <taxon>Clostridia</taxon>
        <taxon>Eubacteriales</taxon>
        <taxon>Clostridiaceae</taxon>
        <taxon>Clostridium</taxon>
    </lineage>
</organism>
<dbReference type="InterPro" id="IPR002562">
    <property type="entry name" value="3'-5'_exonuclease_dom"/>
</dbReference>
<protein>
    <recommendedName>
        <fullName evidence="3">DNA polymerase I</fullName>
        <ecNumber evidence="2">2.7.7.7</ecNumber>
    </recommendedName>
</protein>
<dbReference type="Gene3D" id="3.30.420.10">
    <property type="entry name" value="Ribonuclease H-like superfamily/Ribonuclease H"/>
    <property type="match status" value="1"/>
</dbReference>
<comment type="caution">
    <text evidence="8">The sequence shown here is derived from an EMBL/GenBank/DDBJ whole genome shotgun (WGS) entry which is preliminary data.</text>
</comment>
<evidence type="ECO:0000256" key="1">
    <source>
        <dbReference type="ARBA" id="ARBA00007705"/>
    </source>
</evidence>
<evidence type="ECO:0000256" key="3">
    <source>
        <dbReference type="ARBA" id="ARBA00020311"/>
    </source>
</evidence>
<dbReference type="SUPFAM" id="SSF56672">
    <property type="entry name" value="DNA/RNA polymerases"/>
    <property type="match status" value="1"/>
</dbReference>
<dbReference type="InterPro" id="IPR043502">
    <property type="entry name" value="DNA/RNA_pol_sf"/>
</dbReference>
<dbReference type="EC" id="2.7.7.7" evidence="2"/>
<keyword evidence="9" id="KW-1185">Reference proteome</keyword>
<dbReference type="Proteomes" id="UP000596929">
    <property type="component" value="Unassembled WGS sequence"/>
</dbReference>